<protein>
    <submittedName>
        <fullName evidence="1">Uncharacterized protein</fullName>
    </submittedName>
</protein>
<dbReference type="OrthoDB" id="240996at2"/>
<dbReference type="AlphaFoldDB" id="A0A5B9QRE0"/>
<proteinExistence type="predicted"/>
<dbReference type="Gene3D" id="3.90.226.30">
    <property type="match status" value="1"/>
</dbReference>
<name>A0A5B9QRE0_9BACT</name>
<dbReference type="InterPro" id="IPR043166">
    <property type="entry name" value="LarA-like_C"/>
</dbReference>
<dbReference type="Gene3D" id="3.40.50.11440">
    <property type="match status" value="1"/>
</dbReference>
<keyword evidence="2" id="KW-1185">Reference proteome</keyword>
<dbReference type="KEGG" id="rul:UC8_36930"/>
<dbReference type="EMBL" id="CP042914">
    <property type="protein sequence ID" value="QEG41667.1"/>
    <property type="molecule type" value="Genomic_DNA"/>
</dbReference>
<organism evidence="1 2">
    <name type="scientific">Roseimaritima ulvae</name>
    <dbReference type="NCBI Taxonomy" id="980254"/>
    <lineage>
        <taxon>Bacteria</taxon>
        <taxon>Pseudomonadati</taxon>
        <taxon>Planctomycetota</taxon>
        <taxon>Planctomycetia</taxon>
        <taxon>Pirellulales</taxon>
        <taxon>Pirellulaceae</taxon>
        <taxon>Roseimaritima</taxon>
    </lineage>
</organism>
<reference evidence="1 2" key="1">
    <citation type="submission" date="2019-08" db="EMBL/GenBank/DDBJ databases">
        <title>Deep-cultivation of Planctomycetes and their phenomic and genomic characterization uncovers novel biology.</title>
        <authorList>
            <person name="Wiegand S."/>
            <person name="Jogler M."/>
            <person name="Boedeker C."/>
            <person name="Pinto D."/>
            <person name="Vollmers J."/>
            <person name="Rivas-Marin E."/>
            <person name="Kohn T."/>
            <person name="Peeters S.H."/>
            <person name="Heuer A."/>
            <person name="Rast P."/>
            <person name="Oberbeckmann S."/>
            <person name="Bunk B."/>
            <person name="Jeske O."/>
            <person name="Meyerdierks A."/>
            <person name="Storesund J.E."/>
            <person name="Kallscheuer N."/>
            <person name="Luecker S."/>
            <person name="Lage O.M."/>
            <person name="Pohl T."/>
            <person name="Merkel B.J."/>
            <person name="Hornburger P."/>
            <person name="Mueller R.-W."/>
            <person name="Bruemmer F."/>
            <person name="Labrenz M."/>
            <person name="Spormann A.M."/>
            <person name="Op den Camp H."/>
            <person name="Overmann J."/>
            <person name="Amann R."/>
            <person name="Jetten M.S.M."/>
            <person name="Mascher T."/>
            <person name="Medema M.H."/>
            <person name="Devos D.P."/>
            <person name="Kaster A.-K."/>
            <person name="Ovreas L."/>
            <person name="Rohde M."/>
            <person name="Galperin M.Y."/>
            <person name="Jogler C."/>
        </authorList>
    </citation>
    <scope>NUCLEOTIDE SEQUENCE [LARGE SCALE GENOMIC DNA]</scope>
    <source>
        <strain evidence="1 2">UC8</strain>
    </source>
</reference>
<evidence type="ECO:0000313" key="1">
    <source>
        <dbReference type="EMBL" id="QEG41667.1"/>
    </source>
</evidence>
<gene>
    <name evidence="1" type="ORF">UC8_36930</name>
</gene>
<dbReference type="RefSeq" id="WP_068137177.1">
    <property type="nucleotide sequence ID" value="NZ_CP042914.1"/>
</dbReference>
<accession>A0A5B9QRE0</accession>
<sequence length="401" mass="43922">MTKPTRSDVNLPRLQDLPAAESAISWDFMPSGFQRLSDPRPAARAAVEQPLDFPPLSEVVVPGDSVTIAVDPNVPDLQDVVAGIVDALPLGDLGDVIVLLNEEALESTLEALREVLPEAVVVKQHDAATQDAMAYLAANQAGDPLYLNRDLTFADLVIPVVLTRPHGSLDPDWVYGGIAPALADATSRRRYRYDLLMRRQQEQVEPRQVAWLLGYQLMVAVTPTVEGQIYKIEAGTADGIYDKLKPDTESNRQPATDDAVDLVLAYVDGDQQQQTWENIGRALHVARSLVQPGGTIALITAVDDPPRGSLLRLRELQSGNEDEIRKRLLKDNDRYALVATLLLDAMRDGRVVLYSPLEAERVEQLGLGALDTPQALDRLVSEHTRPGLLHCAQFCSPSQAD</sequence>
<evidence type="ECO:0000313" key="2">
    <source>
        <dbReference type="Proteomes" id="UP000325286"/>
    </source>
</evidence>
<dbReference type="Proteomes" id="UP000325286">
    <property type="component" value="Chromosome"/>
</dbReference>